<dbReference type="OrthoDB" id="10014216at2759"/>
<keyword evidence="1" id="KW-0378">Hydrolase</keyword>
<evidence type="ECO:0000313" key="2">
    <source>
        <dbReference type="EMBL" id="ODV91423.1"/>
    </source>
</evidence>
<sequence>MTQPAAIVFSDWDGTITLQDSNDYLTDNIGFGVERRKELNRLVLEGKMSFRDSFDEMLRSVDMPFEECIQLLKDNVKLDPGFAEFYKWTSENNVKVIVVSSGMKPIIRALLTELVGEEAVQNIEIVSNDVKYLDPEGKKWEIVFHDDSHFGHDKSLCIKPYQVDGHPPLFYCGDGVSDLSAAKETDLLFAKAGRDLITWCEREHIPYRVFDSFKDIHQCVQSVVEGTTAINDLIQNKF</sequence>
<dbReference type="Gene3D" id="3.90.1470.20">
    <property type="match status" value="1"/>
</dbReference>
<dbReference type="PANTHER" id="PTHR28181">
    <property type="entry name" value="UPF0655 PROTEIN YCR015C"/>
    <property type="match status" value="1"/>
</dbReference>
<accession>A0A1E4TI52</accession>
<gene>
    <name evidence="2" type="ORF">CANCADRAFT_148254</name>
</gene>
<dbReference type="SUPFAM" id="SSF56784">
    <property type="entry name" value="HAD-like"/>
    <property type="match status" value="1"/>
</dbReference>
<dbReference type="PANTHER" id="PTHR28181:SF2">
    <property type="entry name" value="PHOSPHORIC MONOESTER HYDROLASE"/>
    <property type="match status" value="1"/>
</dbReference>
<evidence type="ECO:0008006" key="4">
    <source>
        <dbReference type="Google" id="ProtNLM"/>
    </source>
</evidence>
<protein>
    <recommendedName>
        <fullName evidence="4">Phosphatase</fullName>
    </recommendedName>
</protein>
<proteinExistence type="predicted"/>
<dbReference type="EMBL" id="KV453842">
    <property type="protein sequence ID" value="ODV91423.1"/>
    <property type="molecule type" value="Genomic_DNA"/>
</dbReference>
<dbReference type="InterPro" id="IPR023214">
    <property type="entry name" value="HAD_sf"/>
</dbReference>
<dbReference type="GO" id="GO:0016791">
    <property type="term" value="F:phosphatase activity"/>
    <property type="evidence" value="ECO:0007669"/>
    <property type="project" value="InterPro"/>
</dbReference>
<dbReference type="Pfam" id="PF12710">
    <property type="entry name" value="HAD"/>
    <property type="match status" value="1"/>
</dbReference>
<dbReference type="InterPro" id="IPR036412">
    <property type="entry name" value="HAD-like_sf"/>
</dbReference>
<reference evidence="3" key="1">
    <citation type="submission" date="2016-02" db="EMBL/GenBank/DDBJ databases">
        <title>Comparative genomics of biotechnologically important yeasts.</title>
        <authorList>
            <consortium name="DOE Joint Genome Institute"/>
            <person name="Riley R."/>
            <person name="Haridas S."/>
            <person name="Wolfe K.H."/>
            <person name="Lopes M.R."/>
            <person name="Hittinger C.T."/>
            <person name="Goker M."/>
            <person name="Salamov A."/>
            <person name="Wisecaver J."/>
            <person name="Long T.M."/>
            <person name="Aerts A.L."/>
            <person name="Barry K."/>
            <person name="Choi C."/>
            <person name="Clum A."/>
            <person name="Coughlan A.Y."/>
            <person name="Deshpande S."/>
            <person name="Douglass A.P."/>
            <person name="Hanson S.J."/>
            <person name="Klenk H.-P."/>
            <person name="Labutti K."/>
            <person name="Lapidus A."/>
            <person name="Lindquist E."/>
            <person name="Lipzen A."/>
            <person name="Meier-Kolthoff J.P."/>
            <person name="Ohm R.A."/>
            <person name="Otillar R.P."/>
            <person name="Pangilinan J."/>
            <person name="Peng Y."/>
            <person name="Rokas A."/>
            <person name="Rosa C.A."/>
            <person name="Scheuner C."/>
            <person name="Sibirny A.A."/>
            <person name="Slot J.C."/>
            <person name="Stielow J.B."/>
            <person name="Sun H."/>
            <person name="Kurtzman C.P."/>
            <person name="Blackwell M."/>
            <person name="Jeffries T.W."/>
            <person name="Grigoriev I.V."/>
        </authorList>
    </citation>
    <scope>NUCLEOTIDE SEQUENCE [LARGE SCALE GENOMIC DNA]</scope>
    <source>
        <strain evidence="3">NRRL Y-17796</strain>
    </source>
</reference>
<evidence type="ECO:0000313" key="3">
    <source>
        <dbReference type="Proteomes" id="UP000095023"/>
    </source>
</evidence>
<evidence type="ECO:0000256" key="1">
    <source>
        <dbReference type="ARBA" id="ARBA00022801"/>
    </source>
</evidence>
<dbReference type="Proteomes" id="UP000095023">
    <property type="component" value="Unassembled WGS sequence"/>
</dbReference>
<dbReference type="NCBIfam" id="TIGR01489">
    <property type="entry name" value="DKMTPPase-SF"/>
    <property type="match status" value="1"/>
</dbReference>
<name>A0A1E4TI52_9ASCO</name>
<dbReference type="Gene3D" id="3.40.50.1000">
    <property type="entry name" value="HAD superfamily/HAD-like"/>
    <property type="match status" value="1"/>
</dbReference>
<organism evidence="2 3">
    <name type="scientific">Tortispora caseinolytica NRRL Y-17796</name>
    <dbReference type="NCBI Taxonomy" id="767744"/>
    <lineage>
        <taxon>Eukaryota</taxon>
        <taxon>Fungi</taxon>
        <taxon>Dikarya</taxon>
        <taxon>Ascomycota</taxon>
        <taxon>Saccharomycotina</taxon>
        <taxon>Trigonopsidomycetes</taxon>
        <taxon>Trigonopsidales</taxon>
        <taxon>Trigonopsidaceae</taxon>
        <taxon>Tortispora</taxon>
    </lineage>
</organism>
<keyword evidence="3" id="KW-1185">Reference proteome</keyword>
<dbReference type="NCBIfam" id="TIGR01488">
    <property type="entry name" value="HAD-SF-IB"/>
    <property type="match status" value="1"/>
</dbReference>
<dbReference type="AlphaFoldDB" id="A0A1E4TI52"/>
<dbReference type="InterPro" id="IPR006384">
    <property type="entry name" value="HAD_hydro_PyrdxlP_Pase-like"/>
</dbReference>
<dbReference type="InterPro" id="IPR050849">
    <property type="entry name" value="HAD-like_hydrolase_phosphatase"/>
</dbReference>